<organism evidence="2 3">
    <name type="scientific">Rotaria socialis</name>
    <dbReference type="NCBI Taxonomy" id="392032"/>
    <lineage>
        <taxon>Eukaryota</taxon>
        <taxon>Metazoa</taxon>
        <taxon>Spiralia</taxon>
        <taxon>Gnathifera</taxon>
        <taxon>Rotifera</taxon>
        <taxon>Eurotatoria</taxon>
        <taxon>Bdelloidea</taxon>
        <taxon>Philodinida</taxon>
        <taxon>Philodinidae</taxon>
        <taxon>Rotaria</taxon>
    </lineage>
</organism>
<evidence type="ECO:0000313" key="2">
    <source>
        <dbReference type="EMBL" id="CAF4796549.1"/>
    </source>
</evidence>
<feature type="region of interest" description="Disordered" evidence="1">
    <location>
        <begin position="1"/>
        <end position="33"/>
    </location>
</feature>
<sequence length="33" mass="3381">SPDNEQISPLSNNLVETSPTSTIVPPSAKGGGW</sequence>
<feature type="non-terminal residue" evidence="2">
    <location>
        <position position="1"/>
    </location>
</feature>
<dbReference type="EMBL" id="CAJOBP010047388">
    <property type="protein sequence ID" value="CAF4796549.1"/>
    <property type="molecule type" value="Genomic_DNA"/>
</dbReference>
<proteinExistence type="predicted"/>
<keyword evidence="3" id="KW-1185">Reference proteome</keyword>
<reference evidence="2" key="1">
    <citation type="submission" date="2021-02" db="EMBL/GenBank/DDBJ databases">
        <authorList>
            <person name="Nowell W R."/>
        </authorList>
    </citation>
    <scope>NUCLEOTIDE SEQUENCE</scope>
</reference>
<comment type="caution">
    <text evidence="2">The sequence shown here is derived from an EMBL/GenBank/DDBJ whole genome shotgun (WGS) entry which is preliminary data.</text>
</comment>
<feature type="compositionally biased region" description="Polar residues" evidence="1">
    <location>
        <begin position="1"/>
        <end position="24"/>
    </location>
</feature>
<protein>
    <submittedName>
        <fullName evidence="2">Uncharacterized protein</fullName>
    </submittedName>
</protein>
<accession>A0A821P505</accession>
<gene>
    <name evidence="2" type="ORF">UJA718_LOCUS41087</name>
</gene>
<dbReference type="AlphaFoldDB" id="A0A821P505"/>
<evidence type="ECO:0000256" key="1">
    <source>
        <dbReference type="SAM" id="MobiDB-lite"/>
    </source>
</evidence>
<evidence type="ECO:0000313" key="3">
    <source>
        <dbReference type="Proteomes" id="UP000663873"/>
    </source>
</evidence>
<name>A0A821P505_9BILA</name>
<dbReference type="Proteomes" id="UP000663873">
    <property type="component" value="Unassembled WGS sequence"/>
</dbReference>